<sequence>MAKRPQDTRLPYHQSVPLGANQEPCRTSFAAVLELLIDEGEHYFLDGTKIEANANRCTFVWKKSTDRLQARLQTQSRELLAEIEEVNQREQLEYGELNLAELGREQPITSEQQRMNSPKKISSQGNTQDPQGLPASMRKIRNAASYVSRRR</sequence>
<keyword evidence="1" id="KW-0175">Coiled coil</keyword>
<evidence type="ECO:0000313" key="3">
    <source>
        <dbReference type="EMBL" id="UNO47779.1"/>
    </source>
</evidence>
<dbReference type="EMBL" id="CP080467">
    <property type="protein sequence ID" value="UNO47779.1"/>
    <property type="molecule type" value="Genomic_DNA"/>
</dbReference>
<organism evidence="3 4">
    <name type="scientific">Alicyclobacillus acidoterrestris (strain ATCC 49025 / DSM 3922 / CIP 106132 / NCIMB 13137 / GD3B)</name>
    <dbReference type="NCBI Taxonomy" id="1356854"/>
    <lineage>
        <taxon>Bacteria</taxon>
        <taxon>Bacillati</taxon>
        <taxon>Bacillota</taxon>
        <taxon>Bacilli</taxon>
        <taxon>Bacillales</taxon>
        <taxon>Alicyclobacillaceae</taxon>
        <taxon>Alicyclobacillus</taxon>
    </lineage>
</organism>
<feature type="coiled-coil region" evidence="1">
    <location>
        <begin position="69"/>
        <end position="100"/>
    </location>
</feature>
<feature type="compositionally biased region" description="Polar residues" evidence="2">
    <location>
        <begin position="107"/>
        <end position="130"/>
    </location>
</feature>
<keyword evidence="4" id="KW-1185">Reference proteome</keyword>
<accession>T0DT43</accession>
<accession>A0A9E6ZRE6</accession>
<evidence type="ECO:0000313" key="4">
    <source>
        <dbReference type="Proteomes" id="UP000829401"/>
    </source>
</evidence>
<dbReference type="eggNOG" id="COG3666">
    <property type="taxonomic scope" value="Bacteria"/>
</dbReference>
<feature type="region of interest" description="Disordered" evidence="2">
    <location>
        <begin position="103"/>
        <end position="151"/>
    </location>
</feature>
<dbReference type="STRING" id="1356854.N007_20040"/>
<dbReference type="AlphaFoldDB" id="T0DT43"/>
<evidence type="ECO:0000256" key="2">
    <source>
        <dbReference type="SAM" id="MobiDB-lite"/>
    </source>
</evidence>
<reference evidence="4" key="1">
    <citation type="journal article" date="2022" name="G3 (Bethesda)">
        <title>Unveiling the complete genome sequence of Alicyclobacillus acidoterrestris DSM 3922T, a taint-producing strain.</title>
        <authorList>
            <person name="Leonardo I.C."/>
            <person name="Barreto Crespo M.T."/>
            <person name="Gaspar F.B."/>
        </authorList>
    </citation>
    <scope>NUCLEOTIDE SEQUENCE [LARGE SCALE GENOMIC DNA]</scope>
    <source>
        <strain evidence="4">DSM 3922</strain>
    </source>
</reference>
<name>T0DT43_ALIAG</name>
<protein>
    <submittedName>
        <fullName evidence="3">Uncharacterized protein</fullName>
    </submittedName>
</protein>
<gene>
    <name evidence="3" type="ORF">K1I37_13925</name>
</gene>
<dbReference type="Proteomes" id="UP000829401">
    <property type="component" value="Chromosome"/>
</dbReference>
<proteinExistence type="predicted"/>
<dbReference type="KEGG" id="aaco:K1I37_13925"/>
<evidence type="ECO:0000256" key="1">
    <source>
        <dbReference type="SAM" id="Coils"/>
    </source>
</evidence>